<organism evidence="4 5">
    <name type="scientific">Xylaria grammica</name>
    <dbReference type="NCBI Taxonomy" id="363999"/>
    <lineage>
        <taxon>Eukaryota</taxon>
        <taxon>Fungi</taxon>
        <taxon>Dikarya</taxon>
        <taxon>Ascomycota</taxon>
        <taxon>Pezizomycotina</taxon>
        <taxon>Sordariomycetes</taxon>
        <taxon>Xylariomycetidae</taxon>
        <taxon>Xylariales</taxon>
        <taxon>Xylariaceae</taxon>
        <taxon>Xylaria</taxon>
    </lineage>
</organism>
<dbReference type="GO" id="GO:0019888">
    <property type="term" value="F:protein phosphatase regulator activity"/>
    <property type="evidence" value="ECO:0007669"/>
    <property type="project" value="TreeGrafter"/>
</dbReference>
<comment type="caution">
    <text evidence="4">The sequence shown here is derived from an EMBL/GenBank/DDBJ whole genome shotgun (WGS) entry which is preliminary data.</text>
</comment>
<evidence type="ECO:0000256" key="2">
    <source>
        <dbReference type="ARBA" id="ARBA00023306"/>
    </source>
</evidence>
<feature type="compositionally biased region" description="Polar residues" evidence="3">
    <location>
        <begin position="651"/>
        <end position="660"/>
    </location>
</feature>
<feature type="compositionally biased region" description="Basic and acidic residues" evidence="3">
    <location>
        <begin position="551"/>
        <end position="564"/>
    </location>
</feature>
<dbReference type="InterPro" id="IPR007587">
    <property type="entry name" value="SAPS"/>
</dbReference>
<comment type="similarity">
    <text evidence="1">Belongs to the SAPS family.</text>
</comment>
<feature type="compositionally biased region" description="Low complexity" evidence="3">
    <location>
        <begin position="1102"/>
        <end position="1112"/>
    </location>
</feature>
<reference evidence="4 5" key="1">
    <citation type="submission" date="2018-12" db="EMBL/GenBank/DDBJ databases">
        <title>Draft genome sequence of Xylaria grammica IHI A82.</title>
        <authorList>
            <person name="Buettner E."/>
            <person name="Kellner H."/>
        </authorList>
    </citation>
    <scope>NUCLEOTIDE SEQUENCE [LARGE SCALE GENOMIC DNA]</scope>
    <source>
        <strain evidence="4 5">IHI A82</strain>
    </source>
</reference>
<gene>
    <name evidence="4" type="ORF">EKO27_g7465</name>
</gene>
<feature type="region of interest" description="Disordered" evidence="3">
    <location>
        <begin position="549"/>
        <end position="576"/>
    </location>
</feature>
<feature type="compositionally biased region" description="Acidic residues" evidence="3">
    <location>
        <begin position="921"/>
        <end position="935"/>
    </location>
</feature>
<dbReference type="STRING" id="363999.A0A439CZU2"/>
<evidence type="ECO:0000256" key="1">
    <source>
        <dbReference type="ARBA" id="ARBA00006180"/>
    </source>
</evidence>
<feature type="compositionally biased region" description="Acidic residues" evidence="3">
    <location>
        <begin position="1027"/>
        <end position="1046"/>
    </location>
</feature>
<feature type="compositionally biased region" description="Acidic residues" evidence="3">
    <location>
        <begin position="975"/>
        <end position="991"/>
    </location>
</feature>
<feature type="region of interest" description="Disordered" evidence="3">
    <location>
        <begin position="613"/>
        <end position="690"/>
    </location>
</feature>
<dbReference type="AlphaFoldDB" id="A0A439CZU2"/>
<dbReference type="GO" id="GO:0019903">
    <property type="term" value="F:protein phosphatase binding"/>
    <property type="evidence" value="ECO:0007669"/>
    <property type="project" value="InterPro"/>
</dbReference>
<dbReference type="Proteomes" id="UP000286045">
    <property type="component" value="Unassembled WGS sequence"/>
</dbReference>
<dbReference type="PANTHER" id="PTHR12634">
    <property type="entry name" value="SIT4 YEAST -ASSOCIATING PROTEIN-RELATED"/>
    <property type="match status" value="1"/>
</dbReference>
<evidence type="ECO:0000313" key="5">
    <source>
        <dbReference type="Proteomes" id="UP000286045"/>
    </source>
</evidence>
<feature type="compositionally biased region" description="Low complexity" evidence="3">
    <location>
        <begin position="938"/>
        <end position="950"/>
    </location>
</feature>
<feature type="compositionally biased region" description="Basic and acidic residues" evidence="3">
    <location>
        <begin position="1015"/>
        <end position="1026"/>
    </location>
</feature>
<evidence type="ECO:0000256" key="3">
    <source>
        <dbReference type="SAM" id="MobiDB-lite"/>
    </source>
</evidence>
<keyword evidence="5" id="KW-1185">Reference proteome</keyword>
<evidence type="ECO:0008006" key="6">
    <source>
        <dbReference type="Google" id="ProtNLM"/>
    </source>
</evidence>
<name>A0A439CZU2_9PEZI</name>
<feature type="compositionally biased region" description="Basic and acidic residues" evidence="3">
    <location>
        <begin position="437"/>
        <end position="463"/>
    </location>
</feature>
<feature type="compositionally biased region" description="Acidic residues" evidence="3">
    <location>
        <begin position="71"/>
        <end position="84"/>
    </location>
</feature>
<evidence type="ECO:0000313" key="4">
    <source>
        <dbReference type="EMBL" id="RWA07636.1"/>
    </source>
</evidence>
<dbReference type="GO" id="GO:0005829">
    <property type="term" value="C:cytosol"/>
    <property type="evidence" value="ECO:0007669"/>
    <property type="project" value="TreeGrafter"/>
</dbReference>
<dbReference type="PANTHER" id="PTHR12634:SF8">
    <property type="entry name" value="FIERY MOUNTAIN, ISOFORM D"/>
    <property type="match status" value="1"/>
</dbReference>
<keyword evidence="2" id="KW-0131">Cell cycle</keyword>
<protein>
    <recommendedName>
        <fullName evidence="6">Extragenic suppressor of kinetochore protein 1</fullName>
    </recommendedName>
</protein>
<dbReference type="EMBL" id="RYZI01000246">
    <property type="protein sequence ID" value="RWA07636.1"/>
    <property type="molecule type" value="Genomic_DNA"/>
</dbReference>
<feature type="compositionally biased region" description="Basic and acidic residues" evidence="3">
    <location>
        <begin position="958"/>
        <end position="974"/>
    </location>
</feature>
<feature type="compositionally biased region" description="Basic and acidic residues" evidence="3">
    <location>
        <begin position="1120"/>
        <end position="1136"/>
    </location>
</feature>
<feature type="region of interest" description="Disordered" evidence="3">
    <location>
        <begin position="913"/>
        <end position="1146"/>
    </location>
</feature>
<feature type="region of interest" description="Disordered" evidence="3">
    <location>
        <begin position="69"/>
        <end position="119"/>
    </location>
</feature>
<dbReference type="Pfam" id="PF04499">
    <property type="entry name" value="SAPS"/>
    <property type="match status" value="1"/>
</dbReference>
<feature type="region of interest" description="Disordered" evidence="3">
    <location>
        <begin position="428"/>
        <end position="491"/>
    </location>
</feature>
<sequence>MFWRFGGYANISTIDTILDKPDFLLEDLLDESDLIQELKQHNTKLLEYLRQDNVLAKLLDYVVAPRLEPVENPDDGDDHDDDAGSDANKKGRSLGLPFGRPRASSRTTSDGNDEDEAEKKRNRYAYVAAEVLSSDNWSIYESLMENRELLANFWTFLTLPAPLDPLQASYFTKVNESLFDKKTHDMLHLLRSLDGAVPNMLRHVDCPMIMDLLLKIISLERTEDGQGIVEWLYTKDVIPALLSFLGSEHSWATQTAAGDFIKAIITVSANASQNEQACIGPNELTRQLVSKPCAEKIISYMLGGGNPLTVGVGIIIEVIRKNNSDYDPDVGGDANAQPSSRDPIYLGTLLRLFAEHVPDFMSLVLNAPAQKQRLDSTFGDKIEPLGFDRFKTCELMAELLHCSNMALLNEVGSEQVIAHRDEERRRLRLTGRLTASRGEETHSSEDLTMRSRHSSPDDSRRLEVTNASDDDGFEEVTPSGEMTEDTSHEFVKAEDEIPVTTSASFLDKDDDEFIDEPLSSPRLHVQDGNVDEQHFEIPELVVAPLSPKKSAVKELEPPQTKEAEPGVTPGGSSVPTEAVDEALAPKEAAHMTEKDSPVPSDGVQTSIVEVTPEETETVSKANISMEEARTPEPIQVDTPPVPENPVLEVPQTTQLPSVVESTRAESTAHDNQPPDGNQTAPPAPQVAATEQAEPVVGDFLKMQFVENNVVPTILSFFFRYPWNNFLHNVVYDIVQQVFNGPMDRGFNPTLAISLFEAADITNAIINGQTSSEKSQAQSRTRMGFMGHLTLIAEEVVKFTERNPPELLSDLVLDRVMSQDWINYVEGALAETRERDNAILGGVRPEVALSNRSQMGGNLGGMGLSSLGLGGGQGSGSSALAEAGLTGGGNTIDTADHGSGSSLGPFSISSGLLSGSGFGSSSDEDEDEAEENEEDVNNEKSTTSASAQSGGSEDDEERDEARQDQGADRVLRNPFEDDGEDEVDDDSDDGLGDDGGNTGHWGSRTSRGGWWRNSLRNRERFGDGRDDSDSDKEDQAGAEDEDEDEFGDFAMPETDKDGDQGKASVIVKPLPVHPPPHNPKSSAFTSLWPFGSKEKGRPKGEDAAAVADPAGEAAGDDDDHDNTNIKTTHEATRRTSIEDPDEDEVVV</sequence>
<feature type="compositionally biased region" description="Acidic residues" evidence="3">
    <location>
        <begin position="1137"/>
        <end position="1146"/>
    </location>
</feature>
<proteinExistence type="inferred from homology"/>
<accession>A0A439CZU2</accession>
<dbReference type="GO" id="GO:0005634">
    <property type="term" value="C:nucleus"/>
    <property type="evidence" value="ECO:0007669"/>
    <property type="project" value="TreeGrafter"/>
</dbReference>
<feature type="compositionally biased region" description="Basic and acidic residues" evidence="3">
    <location>
        <begin position="1091"/>
        <end position="1101"/>
    </location>
</feature>